<organism evidence="1 2">
    <name type="scientific">Janthinobacterium lividum</name>
    <dbReference type="NCBI Taxonomy" id="29581"/>
    <lineage>
        <taxon>Bacteria</taxon>
        <taxon>Pseudomonadati</taxon>
        <taxon>Pseudomonadota</taxon>
        <taxon>Betaproteobacteria</taxon>
        <taxon>Burkholderiales</taxon>
        <taxon>Oxalobacteraceae</taxon>
        <taxon>Janthinobacterium</taxon>
    </lineage>
</organism>
<gene>
    <name evidence="1" type="ORF">J3P46_08560</name>
</gene>
<evidence type="ECO:0000313" key="1">
    <source>
        <dbReference type="EMBL" id="QSX97948.1"/>
    </source>
</evidence>
<name>A0AAJ4MVQ1_9BURK</name>
<sequence length="231" mass="26525">MSADCTEERFLRDVAEHAMTVIREDGVSRHVRFAKPGTSCMHFDLITWPGILCYTGDMGTYVFQRTTDMFEFFRHDRAYNQSRGRALSINLGYWTEKLIAIDGGRHGGKVKEFDDEKFKRVINEYRVGWMRGAKERGTLDKDGRRELWEAVEDEVMGALEDGGDRAQFAAFDFSHSLSHTTARGSWQFDDLFEHDFTEYTHSIVWCCYALAWGIEKYDQSKAAIAPEGVAA</sequence>
<dbReference type="RefSeq" id="WP_151093328.1">
    <property type="nucleotide sequence ID" value="NZ_CP071520.1"/>
</dbReference>
<dbReference type="AlphaFoldDB" id="A0AAJ4MVQ1"/>
<accession>A0AAJ4MVQ1</accession>
<dbReference type="Proteomes" id="UP000662821">
    <property type="component" value="Chromosome"/>
</dbReference>
<evidence type="ECO:0000313" key="2">
    <source>
        <dbReference type="Proteomes" id="UP000662821"/>
    </source>
</evidence>
<proteinExistence type="predicted"/>
<protein>
    <submittedName>
        <fullName evidence="1">Uncharacterized protein</fullName>
    </submittedName>
</protein>
<reference evidence="1 2" key="1">
    <citation type="submission" date="2021-03" db="EMBL/GenBank/DDBJ databases">
        <title>Draft genome sequence of Janthinobacterium sp. strain PLB02 isolated from infected primmorphs (Lubomirskia baicalensis).</title>
        <authorList>
            <person name="Chernogor L.I."/>
            <person name="Belikov S.I."/>
            <person name="Petrushin I.S."/>
        </authorList>
    </citation>
    <scope>NUCLEOTIDE SEQUENCE [LARGE SCALE GENOMIC DNA]</scope>
    <source>
        <strain evidence="1 2">PLB02</strain>
    </source>
</reference>
<dbReference type="EMBL" id="CP071520">
    <property type="protein sequence ID" value="QSX97948.1"/>
    <property type="molecule type" value="Genomic_DNA"/>
</dbReference>